<accession>A0AAW1WMW6</accession>
<evidence type="ECO:0000256" key="1">
    <source>
        <dbReference type="ARBA" id="ARBA00022857"/>
    </source>
</evidence>
<evidence type="ECO:0000259" key="3">
    <source>
        <dbReference type="Pfam" id="PF13460"/>
    </source>
</evidence>
<sequence>MGIARLQEREEDFELVQQLLAAVQDKQPLPEKRFSFKSACLAVVNRLLVRGYSVRIIVNNPEDVEKLREMTTGNVNNSVVMASLTNVESLSQAFQGCRGVFHTSGFTDPAGLSGYTKSMAEIEVVKAITLHRQKALVCLGKLKAEKAAWTIAKDYGLKLTTICPGLITGPEFALETQHQQLHISKEPRDVPKRLASNRDVMRLADAHVGVYEAMNKSAFGRYICFDQVIETEQEAEKLAGETSMSKNKICGNNGTSSVHHPRYELSNRKLISLLSKTLRFCYNKSHEFY</sequence>
<dbReference type="PANTHER" id="PTHR10366:SF483">
    <property type="entry name" value="CINNAMOYL COA REDUCTASE-LIKE PROTEIN"/>
    <property type="match status" value="1"/>
</dbReference>
<protein>
    <recommendedName>
        <fullName evidence="3">NAD(P)-binding domain-containing protein</fullName>
    </recommendedName>
</protein>
<dbReference type="AlphaFoldDB" id="A0AAW1WMW6"/>
<dbReference type="InterPro" id="IPR050425">
    <property type="entry name" value="NAD(P)_dehydrat-like"/>
</dbReference>
<organism evidence="4 5">
    <name type="scientific">Rubus argutus</name>
    <name type="common">Southern blackberry</name>
    <dbReference type="NCBI Taxonomy" id="59490"/>
    <lineage>
        <taxon>Eukaryota</taxon>
        <taxon>Viridiplantae</taxon>
        <taxon>Streptophyta</taxon>
        <taxon>Embryophyta</taxon>
        <taxon>Tracheophyta</taxon>
        <taxon>Spermatophyta</taxon>
        <taxon>Magnoliopsida</taxon>
        <taxon>eudicotyledons</taxon>
        <taxon>Gunneridae</taxon>
        <taxon>Pentapetalae</taxon>
        <taxon>rosids</taxon>
        <taxon>fabids</taxon>
        <taxon>Rosales</taxon>
        <taxon>Rosaceae</taxon>
        <taxon>Rosoideae</taxon>
        <taxon>Rosoideae incertae sedis</taxon>
        <taxon>Rubus</taxon>
    </lineage>
</organism>
<proteinExistence type="predicted"/>
<dbReference type="InterPro" id="IPR036291">
    <property type="entry name" value="NAD(P)-bd_dom_sf"/>
</dbReference>
<dbReference type="SUPFAM" id="SSF51735">
    <property type="entry name" value="NAD(P)-binding Rossmann-fold domains"/>
    <property type="match status" value="1"/>
</dbReference>
<reference evidence="4 5" key="1">
    <citation type="journal article" date="2023" name="G3 (Bethesda)">
        <title>A chromosome-length genome assembly and annotation of blackberry (Rubus argutus, cv. 'Hillquist').</title>
        <authorList>
            <person name="Bruna T."/>
            <person name="Aryal R."/>
            <person name="Dudchenko O."/>
            <person name="Sargent D.J."/>
            <person name="Mead D."/>
            <person name="Buti M."/>
            <person name="Cavallini A."/>
            <person name="Hytonen T."/>
            <person name="Andres J."/>
            <person name="Pham M."/>
            <person name="Weisz D."/>
            <person name="Mascagni F."/>
            <person name="Usai G."/>
            <person name="Natali L."/>
            <person name="Bassil N."/>
            <person name="Fernandez G.E."/>
            <person name="Lomsadze A."/>
            <person name="Armour M."/>
            <person name="Olukolu B."/>
            <person name="Poorten T."/>
            <person name="Britton C."/>
            <person name="Davik J."/>
            <person name="Ashrafi H."/>
            <person name="Aiden E.L."/>
            <person name="Borodovsky M."/>
            <person name="Worthington M."/>
        </authorList>
    </citation>
    <scope>NUCLEOTIDE SEQUENCE [LARGE SCALE GENOMIC DNA]</scope>
    <source>
        <strain evidence="4">PI 553951</strain>
    </source>
</reference>
<dbReference type="EMBL" id="JBEDUW010000006">
    <property type="protein sequence ID" value="KAK9925309.1"/>
    <property type="molecule type" value="Genomic_DNA"/>
</dbReference>
<keyword evidence="5" id="KW-1185">Reference proteome</keyword>
<dbReference type="Pfam" id="PF13460">
    <property type="entry name" value="NAD_binding_10"/>
    <property type="match status" value="1"/>
</dbReference>
<comment type="caution">
    <text evidence="4">The sequence shown here is derived from an EMBL/GenBank/DDBJ whole genome shotgun (WGS) entry which is preliminary data.</text>
</comment>
<dbReference type="PANTHER" id="PTHR10366">
    <property type="entry name" value="NAD DEPENDENT EPIMERASE/DEHYDRATASE"/>
    <property type="match status" value="1"/>
</dbReference>
<feature type="domain" description="NAD(P)-binding" evidence="3">
    <location>
        <begin position="42"/>
        <end position="148"/>
    </location>
</feature>
<dbReference type="InterPro" id="IPR016040">
    <property type="entry name" value="NAD(P)-bd_dom"/>
</dbReference>
<keyword evidence="2" id="KW-0560">Oxidoreductase</keyword>
<dbReference type="GO" id="GO:0016616">
    <property type="term" value="F:oxidoreductase activity, acting on the CH-OH group of donors, NAD or NADP as acceptor"/>
    <property type="evidence" value="ECO:0007669"/>
    <property type="project" value="TreeGrafter"/>
</dbReference>
<dbReference type="Proteomes" id="UP001457282">
    <property type="component" value="Unassembled WGS sequence"/>
</dbReference>
<evidence type="ECO:0000313" key="4">
    <source>
        <dbReference type="EMBL" id="KAK9925309.1"/>
    </source>
</evidence>
<keyword evidence="1" id="KW-0521">NADP</keyword>
<gene>
    <name evidence="4" type="ORF">M0R45_033637</name>
</gene>
<evidence type="ECO:0000256" key="2">
    <source>
        <dbReference type="ARBA" id="ARBA00023002"/>
    </source>
</evidence>
<dbReference type="Gene3D" id="3.40.50.720">
    <property type="entry name" value="NAD(P)-binding Rossmann-like Domain"/>
    <property type="match status" value="2"/>
</dbReference>
<evidence type="ECO:0000313" key="5">
    <source>
        <dbReference type="Proteomes" id="UP001457282"/>
    </source>
</evidence>
<name>A0AAW1WMW6_RUBAR</name>